<comment type="caution">
    <text evidence="1">The sequence shown here is derived from an EMBL/GenBank/DDBJ whole genome shotgun (WGS) entry which is preliminary data.</text>
</comment>
<proteinExistence type="predicted"/>
<keyword evidence="2" id="KW-1185">Reference proteome</keyword>
<evidence type="ECO:0000313" key="1">
    <source>
        <dbReference type="EMBL" id="OWA52598.1"/>
    </source>
</evidence>
<dbReference type="AlphaFoldDB" id="A0A9X6NH07"/>
<dbReference type="Proteomes" id="UP000192578">
    <property type="component" value="Unassembled WGS sequence"/>
</dbReference>
<reference evidence="2" key="1">
    <citation type="submission" date="2017-01" db="EMBL/GenBank/DDBJ databases">
        <title>Comparative genomics of anhydrobiosis in the tardigrade Hypsibius dujardini.</title>
        <authorList>
            <person name="Yoshida Y."/>
            <person name="Koutsovoulos G."/>
            <person name="Laetsch D."/>
            <person name="Stevens L."/>
            <person name="Kumar S."/>
            <person name="Horikawa D."/>
            <person name="Ishino K."/>
            <person name="Komine S."/>
            <person name="Tomita M."/>
            <person name="Blaxter M."/>
            <person name="Arakawa K."/>
        </authorList>
    </citation>
    <scope>NUCLEOTIDE SEQUENCE [LARGE SCALE GENOMIC DNA]</scope>
    <source>
        <strain evidence="2">Z151</strain>
    </source>
</reference>
<accession>A0A9X6NH07</accession>
<organism evidence="1 2">
    <name type="scientific">Hypsibius exemplaris</name>
    <name type="common">Freshwater tardigrade</name>
    <dbReference type="NCBI Taxonomy" id="2072580"/>
    <lineage>
        <taxon>Eukaryota</taxon>
        <taxon>Metazoa</taxon>
        <taxon>Ecdysozoa</taxon>
        <taxon>Tardigrada</taxon>
        <taxon>Eutardigrada</taxon>
        <taxon>Parachela</taxon>
        <taxon>Hypsibioidea</taxon>
        <taxon>Hypsibiidae</taxon>
        <taxon>Hypsibius</taxon>
    </lineage>
</organism>
<dbReference type="EMBL" id="MTYJ01000276">
    <property type="protein sequence ID" value="OWA52598.1"/>
    <property type="molecule type" value="Genomic_DNA"/>
</dbReference>
<name>A0A9X6NH07_HYPEX</name>
<gene>
    <name evidence="1" type="ORF">BV898_17047</name>
</gene>
<protein>
    <submittedName>
        <fullName evidence="1">Uncharacterized protein</fullName>
    </submittedName>
</protein>
<evidence type="ECO:0000313" key="2">
    <source>
        <dbReference type="Proteomes" id="UP000192578"/>
    </source>
</evidence>
<sequence length="130" mass="14249">MVAELTSLATLSALHLFHEIETTFLSRATLKRLYQASFYYVPAYLNCPGFVALNRTTDTFYLMANTSATFQDLCLIHPQCTQAMFTSDNSPRASSTGSAGFSCLPTQPAATVLVCHRQGICSPLWVMPSV</sequence>